<sequence>MAFLSLVHWLQLGREKIRVCIELIIAKLVSCNKEAAPFFLF</sequence>
<gene>
    <name evidence="1" type="ORF">HJ01_00906</name>
</gene>
<organism evidence="1 2">
    <name type="scientific">Flavobacterium frigoris (strain PS1)</name>
    <dbReference type="NCBI Taxonomy" id="1086011"/>
    <lineage>
        <taxon>Bacteria</taxon>
        <taxon>Pseudomonadati</taxon>
        <taxon>Bacteroidota</taxon>
        <taxon>Flavobacteriia</taxon>
        <taxon>Flavobacteriales</taxon>
        <taxon>Flavobacteriaceae</taxon>
        <taxon>Flavobacterium</taxon>
    </lineage>
</organism>
<dbReference type="AlphaFoldDB" id="H7FP08"/>
<name>H7FP08_FLAFP</name>
<comment type="caution">
    <text evidence="1">The sequence shown here is derived from an EMBL/GenBank/DDBJ whole genome shotgun (WGS) entry which is preliminary data.</text>
</comment>
<keyword evidence="2" id="KW-1185">Reference proteome</keyword>
<evidence type="ECO:0000313" key="1">
    <source>
        <dbReference type="EMBL" id="EIA09809.1"/>
    </source>
</evidence>
<dbReference type="Proteomes" id="UP000005566">
    <property type="component" value="Unassembled WGS sequence"/>
</dbReference>
<dbReference type="EMBL" id="AHKF01000011">
    <property type="protein sequence ID" value="EIA09809.1"/>
    <property type="molecule type" value="Genomic_DNA"/>
</dbReference>
<proteinExistence type="predicted"/>
<protein>
    <submittedName>
        <fullName evidence="1">Uncharacterized protein</fullName>
    </submittedName>
</protein>
<evidence type="ECO:0000313" key="2">
    <source>
        <dbReference type="Proteomes" id="UP000005566"/>
    </source>
</evidence>
<reference evidence="1 2" key="1">
    <citation type="journal article" date="2014" name="Acta Crystallogr. D">
        <title>Structure-based characterization and antifreeze properties of a hyperactive ice-binding protein from the Antarctic bacterium Flavobacterium frigoris PS1.</title>
        <authorList>
            <person name="Do H."/>
            <person name="Kim S.J."/>
            <person name="Kim H.J."/>
            <person name="Lee J.H."/>
        </authorList>
    </citation>
    <scope>NUCLEOTIDE SEQUENCE [LARGE SCALE GENOMIC DNA]</scope>
    <source>
        <strain evidence="1 2">PS1</strain>
    </source>
</reference>
<accession>H7FP08</accession>